<dbReference type="PANTHER" id="PTHR38353:SF2">
    <property type="entry name" value="TROPOMYOSIN"/>
    <property type="match status" value="1"/>
</dbReference>
<dbReference type="PANTHER" id="PTHR38353">
    <property type="entry name" value="TROPOMYOSIN"/>
    <property type="match status" value="1"/>
</dbReference>
<proteinExistence type="predicted"/>
<keyword evidence="3" id="KW-1185">Reference proteome</keyword>
<dbReference type="EMBL" id="JARAOO010000012">
    <property type="protein sequence ID" value="KAJ7949937.1"/>
    <property type="molecule type" value="Genomic_DNA"/>
</dbReference>
<comment type="caution">
    <text evidence="2">The sequence shown here is derived from an EMBL/GenBank/DDBJ whole genome shotgun (WGS) entry which is preliminary data.</text>
</comment>
<feature type="coiled-coil region" evidence="1">
    <location>
        <begin position="8"/>
        <end position="98"/>
    </location>
</feature>
<dbReference type="AlphaFoldDB" id="A0AAD7L1Z2"/>
<evidence type="ECO:0000313" key="3">
    <source>
        <dbReference type="Proteomes" id="UP001163823"/>
    </source>
</evidence>
<evidence type="ECO:0000256" key="1">
    <source>
        <dbReference type="SAM" id="Coils"/>
    </source>
</evidence>
<reference evidence="2" key="1">
    <citation type="journal article" date="2023" name="Science">
        <title>Elucidation of the pathway for biosynthesis of saponin adjuvants from the soapbark tree.</title>
        <authorList>
            <person name="Reed J."/>
            <person name="Orme A."/>
            <person name="El-Demerdash A."/>
            <person name="Owen C."/>
            <person name="Martin L.B.B."/>
            <person name="Misra R.C."/>
            <person name="Kikuchi S."/>
            <person name="Rejzek M."/>
            <person name="Martin A.C."/>
            <person name="Harkess A."/>
            <person name="Leebens-Mack J."/>
            <person name="Louveau T."/>
            <person name="Stephenson M.J."/>
            <person name="Osbourn A."/>
        </authorList>
    </citation>
    <scope>NUCLEOTIDE SEQUENCE</scope>
    <source>
        <strain evidence="2">S10</strain>
    </source>
</reference>
<dbReference type="KEGG" id="qsa:O6P43_030216"/>
<organism evidence="2 3">
    <name type="scientific">Quillaja saponaria</name>
    <name type="common">Soap bark tree</name>
    <dbReference type="NCBI Taxonomy" id="32244"/>
    <lineage>
        <taxon>Eukaryota</taxon>
        <taxon>Viridiplantae</taxon>
        <taxon>Streptophyta</taxon>
        <taxon>Embryophyta</taxon>
        <taxon>Tracheophyta</taxon>
        <taxon>Spermatophyta</taxon>
        <taxon>Magnoliopsida</taxon>
        <taxon>eudicotyledons</taxon>
        <taxon>Gunneridae</taxon>
        <taxon>Pentapetalae</taxon>
        <taxon>rosids</taxon>
        <taxon>fabids</taxon>
        <taxon>Fabales</taxon>
        <taxon>Quillajaceae</taxon>
        <taxon>Quillaja</taxon>
    </lineage>
</organism>
<evidence type="ECO:0000313" key="2">
    <source>
        <dbReference type="EMBL" id="KAJ7949937.1"/>
    </source>
</evidence>
<keyword evidence="1" id="KW-0175">Coiled coil</keyword>
<gene>
    <name evidence="2" type="ORF">O6P43_030216</name>
</gene>
<name>A0AAD7L1Z2_QUISA</name>
<dbReference type="Proteomes" id="UP001163823">
    <property type="component" value="Chromosome 12"/>
</dbReference>
<accession>A0AAD7L1Z2</accession>
<sequence>MEEYLHYIKTLRSQMNDVEDHAAKASVEEQTHLTTIHTFEKDRESAKSKIRQVKKDTEEMKAAMGQLCSQILEKQRKIASLESDSSALSQTLELIKQERIGLSAKCIEKSTYYNKVMTDMSAKFLLQQVKEEIDGRSGQTEGMALRFRGKSCFNNNNVIDNLVNDAKNSLMIKLESAKAKLDEILLLKSKLLLENSKMKQIIEEVNCRRNDFKVELKAMDLKTLEEEYNALLLDRDGEAEYLQSLLEQINKLKGISDVVKCACGVQYKVEVGV</sequence>
<protein>
    <submittedName>
        <fullName evidence="2">Tropomyosin</fullName>
    </submittedName>
</protein>